<evidence type="ECO:0000256" key="3">
    <source>
        <dbReference type="ARBA" id="ARBA00022843"/>
    </source>
</evidence>
<reference evidence="8" key="2">
    <citation type="submission" date="2016-06" db="UniProtKB">
        <authorList>
            <consortium name="WormBaseParasite"/>
        </authorList>
    </citation>
    <scope>IDENTIFICATION</scope>
</reference>
<dbReference type="EMBL" id="KZ270398">
    <property type="protein sequence ID" value="OZC05817.1"/>
    <property type="molecule type" value="Genomic_DNA"/>
</dbReference>
<proteinExistence type="inferred from homology"/>
<dbReference type="GO" id="GO:0005634">
    <property type="term" value="C:nucleus"/>
    <property type="evidence" value="ECO:0007669"/>
    <property type="project" value="UniProtKB-SubCell"/>
</dbReference>
<evidence type="ECO:0000313" key="8">
    <source>
        <dbReference type="WBParaSite" id="OFLC_0000627301-mRNA-1"/>
    </source>
</evidence>
<evidence type="ECO:0000256" key="5">
    <source>
        <dbReference type="ARBA" id="ARBA00093456"/>
    </source>
</evidence>
<name>A0A183HFL2_9BILA</name>
<dbReference type="STRING" id="387005.A0A183HFL2"/>
<dbReference type="WBParaSite" id="OFLC_0000627301-mRNA-1">
    <property type="protein sequence ID" value="OFLC_0000627301-mRNA-1"/>
    <property type="gene ID" value="OFLC_0000627301"/>
</dbReference>
<dbReference type="GO" id="GO:1990918">
    <property type="term" value="P:double-strand break repair involved in meiotic recombination"/>
    <property type="evidence" value="ECO:0007669"/>
    <property type="project" value="TreeGrafter"/>
</dbReference>
<evidence type="ECO:0000256" key="2">
    <source>
        <dbReference type="ARBA" id="ARBA00022499"/>
    </source>
</evidence>
<dbReference type="GO" id="GO:0000793">
    <property type="term" value="C:condensed chromosome"/>
    <property type="evidence" value="ECO:0007669"/>
    <property type="project" value="TreeGrafter"/>
</dbReference>
<sequence>MSAHAKSTKSASLLKLLPQLRATSEQFIRTVHQLMIGVDCDNAFQIGLLKSRNLDGEELKEVEMEEEINANDSQQRLVTDEEGNGDMELSEVILQLLYFVQT</sequence>
<keyword evidence="4" id="KW-0539">Nucleus</keyword>
<evidence type="ECO:0000313" key="6">
    <source>
        <dbReference type="EMBL" id="OZC05817.1"/>
    </source>
</evidence>
<protein>
    <submittedName>
        <fullName evidence="6 8">Uncharacterized protein</fullName>
    </submittedName>
</protein>
<dbReference type="OrthoDB" id="27031at2759"/>
<keyword evidence="3" id="KW-0832">Ubl conjugation</keyword>
<keyword evidence="7" id="KW-1185">Reference proteome</keyword>
<dbReference type="Proteomes" id="UP000242913">
    <property type="component" value="Unassembled WGS sequence"/>
</dbReference>
<dbReference type="PANTHER" id="PTHR32086:SF0">
    <property type="entry name" value="FANCONI ANEMIA GROUP D2 PROTEIN"/>
    <property type="match status" value="1"/>
</dbReference>
<comment type="similarity">
    <text evidence="5">Belongs to the Fanconi anemia protein FANCD2 family.</text>
</comment>
<organism evidence="8">
    <name type="scientific">Onchocerca flexuosa</name>
    <dbReference type="NCBI Taxonomy" id="387005"/>
    <lineage>
        <taxon>Eukaryota</taxon>
        <taxon>Metazoa</taxon>
        <taxon>Ecdysozoa</taxon>
        <taxon>Nematoda</taxon>
        <taxon>Chromadorea</taxon>
        <taxon>Rhabditida</taxon>
        <taxon>Spirurina</taxon>
        <taxon>Spiruromorpha</taxon>
        <taxon>Filarioidea</taxon>
        <taxon>Onchocercidae</taxon>
        <taxon>Onchocerca</taxon>
    </lineage>
</organism>
<keyword evidence="2" id="KW-1017">Isopeptide bond</keyword>
<gene>
    <name evidence="6" type="ORF">X798_07207</name>
</gene>
<evidence type="ECO:0000313" key="7">
    <source>
        <dbReference type="Proteomes" id="UP000242913"/>
    </source>
</evidence>
<dbReference type="PANTHER" id="PTHR32086">
    <property type="entry name" value="FANCONI ANEMIA GROUP D2 PROTEIN"/>
    <property type="match status" value="1"/>
</dbReference>
<dbReference type="GO" id="GO:0036297">
    <property type="term" value="P:interstrand cross-link repair"/>
    <property type="evidence" value="ECO:0007669"/>
    <property type="project" value="TreeGrafter"/>
</dbReference>
<dbReference type="GO" id="GO:0070182">
    <property type="term" value="F:DNA polymerase binding"/>
    <property type="evidence" value="ECO:0007669"/>
    <property type="project" value="TreeGrafter"/>
</dbReference>
<dbReference type="InterPro" id="IPR029448">
    <property type="entry name" value="FANCD2"/>
</dbReference>
<dbReference type="Pfam" id="PF14631">
    <property type="entry name" value="FancD2"/>
    <property type="match status" value="1"/>
</dbReference>
<dbReference type="GO" id="GO:0031573">
    <property type="term" value="P:mitotic intra-S DNA damage checkpoint signaling"/>
    <property type="evidence" value="ECO:0007669"/>
    <property type="project" value="TreeGrafter"/>
</dbReference>
<accession>A0A183HFL2</accession>
<dbReference type="AlphaFoldDB" id="A0A183HFL2"/>
<reference evidence="6 7" key="1">
    <citation type="submission" date="2015-12" db="EMBL/GenBank/DDBJ databases">
        <title>Draft genome of the nematode, Onchocerca flexuosa.</title>
        <authorList>
            <person name="Mitreva M."/>
        </authorList>
    </citation>
    <scope>NUCLEOTIDE SEQUENCE [LARGE SCALE GENOMIC DNA]</scope>
    <source>
        <strain evidence="6">Red Deer</strain>
    </source>
</reference>
<evidence type="ECO:0000256" key="1">
    <source>
        <dbReference type="ARBA" id="ARBA00004123"/>
    </source>
</evidence>
<evidence type="ECO:0000256" key="4">
    <source>
        <dbReference type="ARBA" id="ARBA00023242"/>
    </source>
</evidence>
<comment type="subcellular location">
    <subcellularLocation>
        <location evidence="1">Nucleus</location>
    </subcellularLocation>
</comment>
<dbReference type="GO" id="GO:0007129">
    <property type="term" value="P:homologous chromosome pairing at meiosis"/>
    <property type="evidence" value="ECO:0007669"/>
    <property type="project" value="TreeGrafter"/>
</dbReference>